<keyword evidence="1" id="KW-0540">Nuclease</keyword>
<dbReference type="EMBL" id="BLAY01000009">
    <property type="protein sequence ID" value="GET36175.1"/>
    <property type="molecule type" value="Genomic_DNA"/>
</dbReference>
<keyword evidence="2" id="KW-1185">Reference proteome</keyword>
<comment type="caution">
    <text evidence="1">The sequence shown here is derived from an EMBL/GenBank/DDBJ whole genome shotgun (WGS) entry which is preliminary data.</text>
</comment>
<dbReference type="AlphaFoldDB" id="A0AAV3X7Z4"/>
<dbReference type="GO" id="GO:0004519">
    <property type="term" value="F:endonuclease activity"/>
    <property type="evidence" value="ECO:0007669"/>
    <property type="project" value="UniProtKB-KW"/>
</dbReference>
<proteinExistence type="predicted"/>
<accession>A0AAV3X7Z4</accession>
<sequence length="199" mass="22275">MACRKCNEAKGNNPIEQFLKKKPELLKKILRQAKASLKDAAAVNATRWELFRRLQSTGLPVETGTGGRTKFNRKTRGIEKHHWTDAACVGASTPEGLLLRGIKPLLVIAKGHGTRQRCRPDKYGFPKAHAPSSKFFQGFQTGDIVKADIPSGKFAGSYVGRIAIRFRPSFVLQLPAQKFDVHPKYLRTVHQADGYEYRT</sequence>
<name>A0AAV3X7Z4_9CYAN</name>
<keyword evidence="1" id="KW-0255">Endonuclease</keyword>
<gene>
    <name evidence="1" type="ORF">MiSe_09230</name>
</gene>
<evidence type="ECO:0000313" key="1">
    <source>
        <dbReference type="EMBL" id="GET36175.1"/>
    </source>
</evidence>
<dbReference type="Proteomes" id="UP001050975">
    <property type="component" value="Unassembled WGS sequence"/>
</dbReference>
<protein>
    <submittedName>
        <fullName evidence="1">HNH endonuclease</fullName>
    </submittedName>
</protein>
<evidence type="ECO:0000313" key="2">
    <source>
        <dbReference type="Proteomes" id="UP001050975"/>
    </source>
</evidence>
<reference evidence="1" key="1">
    <citation type="submission" date="2019-10" db="EMBL/GenBank/DDBJ databases">
        <title>Draft genome sequece of Microseira wollei NIES-4236.</title>
        <authorList>
            <person name="Yamaguchi H."/>
            <person name="Suzuki S."/>
            <person name="Kawachi M."/>
        </authorList>
    </citation>
    <scope>NUCLEOTIDE SEQUENCE</scope>
    <source>
        <strain evidence="1">NIES-4236</strain>
    </source>
</reference>
<organism evidence="1 2">
    <name type="scientific">Microseira wollei NIES-4236</name>
    <dbReference type="NCBI Taxonomy" id="2530354"/>
    <lineage>
        <taxon>Bacteria</taxon>
        <taxon>Bacillati</taxon>
        <taxon>Cyanobacteriota</taxon>
        <taxon>Cyanophyceae</taxon>
        <taxon>Oscillatoriophycideae</taxon>
        <taxon>Aerosakkonematales</taxon>
        <taxon>Aerosakkonemataceae</taxon>
        <taxon>Microseira</taxon>
    </lineage>
</organism>
<keyword evidence="1" id="KW-0378">Hydrolase</keyword>